<dbReference type="InterPro" id="IPR011050">
    <property type="entry name" value="Pectin_lyase_fold/virulence"/>
</dbReference>
<organism evidence="4 5">
    <name type="scientific">Pelagicoccus enzymogenes</name>
    <dbReference type="NCBI Taxonomy" id="2773457"/>
    <lineage>
        <taxon>Bacteria</taxon>
        <taxon>Pseudomonadati</taxon>
        <taxon>Verrucomicrobiota</taxon>
        <taxon>Opitutia</taxon>
        <taxon>Puniceicoccales</taxon>
        <taxon>Pelagicoccaceae</taxon>
        <taxon>Pelagicoccus</taxon>
    </lineage>
</organism>
<evidence type="ECO:0000313" key="5">
    <source>
        <dbReference type="Proteomes" id="UP000622317"/>
    </source>
</evidence>
<comment type="caution">
    <text evidence="4">The sequence shown here is derived from an EMBL/GenBank/DDBJ whole genome shotgun (WGS) entry which is preliminary data.</text>
</comment>
<proteinExistence type="predicted"/>
<dbReference type="Gene3D" id="2.160.20.10">
    <property type="entry name" value="Single-stranded right-handed beta-helix, Pectin lyase-like"/>
    <property type="match status" value="1"/>
</dbReference>
<dbReference type="EMBL" id="JACYFG010000061">
    <property type="protein sequence ID" value="MBD5782497.1"/>
    <property type="molecule type" value="Genomic_DNA"/>
</dbReference>
<feature type="region of interest" description="Disordered" evidence="3">
    <location>
        <begin position="306"/>
        <end position="328"/>
    </location>
</feature>
<dbReference type="RefSeq" id="WP_191619574.1">
    <property type="nucleotide sequence ID" value="NZ_JACYFG010000061.1"/>
</dbReference>
<keyword evidence="2" id="KW-0325">Glycoprotein</keyword>
<dbReference type="PANTHER" id="PTHR42970:SF1">
    <property type="entry name" value="PECTATE LYASE C-RELATED"/>
    <property type="match status" value="1"/>
</dbReference>
<name>A0A927FCI2_9BACT</name>
<dbReference type="GO" id="GO:0046872">
    <property type="term" value="F:metal ion binding"/>
    <property type="evidence" value="ECO:0007669"/>
    <property type="project" value="UniProtKB-KW"/>
</dbReference>
<accession>A0A927FCI2</accession>
<gene>
    <name evidence="4" type="ORF">IEN85_23565</name>
</gene>
<evidence type="ECO:0000313" key="4">
    <source>
        <dbReference type="EMBL" id="MBD5782497.1"/>
    </source>
</evidence>
<keyword evidence="1" id="KW-0479">Metal-binding</keyword>
<sequence>MNPRYNRSKSAILTFLLGLVVLLESTSLSAENLVFSGAIGFGTTTPAGSGGRILRVTTIESKGPGSLHAAISVEGPRIIVFEVGGVIDLQGQNLRIEDPFLTIAGQTAPNPGITLIRGGLTVSNTHDILIQHLAVRPGDNGRSKGSGWDTDGIAVSASHRVVVDHCSTTWAVDENLSVSGPRLQGVTSSDVTFSNCLIAEGLNDASHAKGPHSKGTLIHDRIQRVAIVGCLYASNVDRNPYFKIGSSGVVANNVIFNPGEHAITSGWRPIEWEGHQAPPEPELSILGNVLSHGLDTQENLSFISAPPTEMEHSSDDPSRENRSGSQHPEIGRFYLQGNWQIMRDGSRARPSVPAARLRPNPILWLDGLKVSEPEETLTRVLKNAGARPFDRDPIDQRIVDGVRLGTGRIIDSQSEVGGYPEYEPTYRKLEIPTQDIDAWLANFTP</sequence>
<dbReference type="SUPFAM" id="SSF51126">
    <property type="entry name" value="Pectin lyase-like"/>
    <property type="match status" value="1"/>
</dbReference>
<protein>
    <submittedName>
        <fullName evidence="4">Right-handed parallel beta-helix repeat-containing protein</fullName>
    </submittedName>
</protein>
<dbReference type="PANTHER" id="PTHR42970">
    <property type="entry name" value="PECTATE LYASE C-RELATED"/>
    <property type="match status" value="1"/>
</dbReference>
<feature type="compositionally biased region" description="Basic and acidic residues" evidence="3">
    <location>
        <begin position="309"/>
        <end position="322"/>
    </location>
</feature>
<evidence type="ECO:0000256" key="1">
    <source>
        <dbReference type="ARBA" id="ARBA00022723"/>
    </source>
</evidence>
<evidence type="ECO:0000256" key="3">
    <source>
        <dbReference type="SAM" id="MobiDB-lite"/>
    </source>
</evidence>
<keyword evidence="5" id="KW-1185">Reference proteome</keyword>
<reference evidence="4" key="1">
    <citation type="submission" date="2020-09" db="EMBL/GenBank/DDBJ databases">
        <title>Pelagicoccus enzymogenes sp. nov. with an EPS production, isolated from marine sediment.</title>
        <authorList>
            <person name="Feng X."/>
        </authorList>
    </citation>
    <scope>NUCLEOTIDE SEQUENCE</scope>
    <source>
        <strain evidence="4">NFK12</strain>
    </source>
</reference>
<dbReference type="InterPro" id="IPR012334">
    <property type="entry name" value="Pectin_lyas_fold"/>
</dbReference>
<dbReference type="AlphaFoldDB" id="A0A927FCI2"/>
<evidence type="ECO:0000256" key="2">
    <source>
        <dbReference type="ARBA" id="ARBA00023180"/>
    </source>
</evidence>
<dbReference type="InterPro" id="IPR052063">
    <property type="entry name" value="Polysaccharide_Lyase_1"/>
</dbReference>
<dbReference type="Proteomes" id="UP000622317">
    <property type="component" value="Unassembled WGS sequence"/>
</dbReference>